<evidence type="ECO:0000256" key="1">
    <source>
        <dbReference type="ARBA" id="ARBA00022553"/>
    </source>
</evidence>
<evidence type="ECO:0000256" key="6">
    <source>
        <dbReference type="SAM" id="Coils"/>
    </source>
</evidence>
<comment type="similarity">
    <text evidence="5">Belongs to the intermediate filament family.</text>
</comment>
<keyword evidence="3 5" id="KW-0403">Intermediate filament</keyword>
<dbReference type="EMBL" id="VZSO01004369">
    <property type="protein sequence ID" value="NWZ29804.1"/>
    <property type="molecule type" value="Genomic_DNA"/>
</dbReference>
<keyword evidence="9" id="KW-1185">Reference proteome</keyword>
<dbReference type="AlphaFoldDB" id="A0A7K7LFR8"/>
<dbReference type="Pfam" id="PF00038">
    <property type="entry name" value="Filament"/>
    <property type="match status" value="2"/>
</dbReference>
<dbReference type="InterPro" id="IPR039008">
    <property type="entry name" value="IF_rod_dom"/>
</dbReference>
<keyword evidence="2" id="KW-0416">Keratin</keyword>
<proteinExistence type="inferred from homology"/>
<dbReference type="Proteomes" id="UP000525565">
    <property type="component" value="Unassembled WGS sequence"/>
</dbReference>
<organism evidence="8 9">
    <name type="scientific">Asarcornis scutulata</name>
    <dbReference type="NCBI Taxonomy" id="75869"/>
    <lineage>
        <taxon>Eukaryota</taxon>
        <taxon>Metazoa</taxon>
        <taxon>Chordata</taxon>
        <taxon>Craniata</taxon>
        <taxon>Vertebrata</taxon>
        <taxon>Euteleostomi</taxon>
        <taxon>Archelosauria</taxon>
        <taxon>Archosauria</taxon>
        <taxon>Dinosauria</taxon>
        <taxon>Saurischia</taxon>
        <taxon>Theropoda</taxon>
        <taxon>Coelurosauria</taxon>
        <taxon>Aves</taxon>
        <taxon>Neognathae</taxon>
        <taxon>Galloanserae</taxon>
        <taxon>Anseriformes</taxon>
        <taxon>Anatidae</taxon>
        <taxon>Anatinae</taxon>
        <taxon>Asarcornis</taxon>
    </lineage>
</organism>
<evidence type="ECO:0000256" key="3">
    <source>
        <dbReference type="ARBA" id="ARBA00022754"/>
    </source>
</evidence>
<dbReference type="GO" id="GO:0005198">
    <property type="term" value="F:structural molecule activity"/>
    <property type="evidence" value="ECO:0007669"/>
    <property type="project" value="InterPro"/>
</dbReference>
<dbReference type="InterPro" id="IPR002957">
    <property type="entry name" value="Keratin_I"/>
</dbReference>
<evidence type="ECO:0000256" key="2">
    <source>
        <dbReference type="ARBA" id="ARBA00022744"/>
    </source>
</evidence>
<dbReference type="GO" id="GO:0045095">
    <property type="term" value="C:keratin filament"/>
    <property type="evidence" value="ECO:0007669"/>
    <property type="project" value="TreeGrafter"/>
</dbReference>
<dbReference type="PANTHER" id="PTHR23239:SF349">
    <property type="entry name" value="KERATIN, TYPE I CYTOSKELETAL 18"/>
    <property type="match status" value="1"/>
</dbReference>
<dbReference type="InterPro" id="IPR018039">
    <property type="entry name" value="IF_conserved"/>
</dbReference>
<dbReference type="PROSITE" id="PS51842">
    <property type="entry name" value="IF_ROD_2"/>
    <property type="match status" value="1"/>
</dbReference>
<dbReference type="PROSITE" id="PS00226">
    <property type="entry name" value="IF_ROD_1"/>
    <property type="match status" value="1"/>
</dbReference>
<evidence type="ECO:0000259" key="7">
    <source>
        <dbReference type="PROSITE" id="PS51842"/>
    </source>
</evidence>
<dbReference type="SMART" id="SM01391">
    <property type="entry name" value="Filament"/>
    <property type="match status" value="1"/>
</dbReference>
<feature type="coiled-coil region" evidence="6">
    <location>
        <begin position="51"/>
        <end position="78"/>
    </location>
</feature>
<evidence type="ECO:0000313" key="9">
    <source>
        <dbReference type="Proteomes" id="UP000525565"/>
    </source>
</evidence>
<evidence type="ECO:0000313" key="8">
    <source>
        <dbReference type="EMBL" id="NWZ29804.1"/>
    </source>
</evidence>
<dbReference type="PRINTS" id="PR01248">
    <property type="entry name" value="TYPE1KERATIN"/>
</dbReference>
<feature type="non-terminal residue" evidence="8">
    <location>
        <position position="1"/>
    </location>
</feature>
<name>A0A7K7LFR8_9AVES</name>
<evidence type="ECO:0000256" key="4">
    <source>
        <dbReference type="ARBA" id="ARBA00023054"/>
    </source>
</evidence>
<dbReference type="PANTHER" id="PTHR23239">
    <property type="entry name" value="INTERMEDIATE FILAMENT"/>
    <property type="match status" value="1"/>
</dbReference>
<protein>
    <submittedName>
        <fullName evidence="8">K1C18 protein</fullName>
    </submittedName>
</protein>
<dbReference type="GO" id="GO:0045104">
    <property type="term" value="P:intermediate filament cytoskeleton organization"/>
    <property type="evidence" value="ECO:0007669"/>
    <property type="project" value="TreeGrafter"/>
</dbReference>
<feature type="domain" description="IF rod" evidence="7">
    <location>
        <begin position="1"/>
        <end position="256"/>
    </location>
</feature>
<feature type="coiled-coil region" evidence="6">
    <location>
        <begin position="200"/>
        <end position="248"/>
    </location>
</feature>
<accession>A0A7K7LFR8</accession>
<keyword evidence="1" id="KW-0597">Phosphoprotein</keyword>
<reference evidence="8 9" key="1">
    <citation type="submission" date="2019-09" db="EMBL/GenBank/DDBJ databases">
        <title>Bird 10,000 Genomes (B10K) Project - Family phase.</title>
        <authorList>
            <person name="Zhang G."/>
        </authorList>
    </citation>
    <scope>NUCLEOTIDE SEQUENCE [LARGE SCALE GENOMIC DNA]</scope>
    <source>
        <strain evidence="8">OUT-0051</strain>
        <tissue evidence="8">Kidney</tissue>
    </source>
</reference>
<dbReference type="SUPFAM" id="SSF64593">
    <property type="entry name" value="Intermediate filament protein, coiled coil region"/>
    <property type="match status" value="1"/>
</dbReference>
<feature type="non-terminal residue" evidence="8">
    <location>
        <position position="293"/>
    </location>
</feature>
<dbReference type="Gene3D" id="1.20.5.170">
    <property type="match status" value="1"/>
</dbReference>
<evidence type="ECO:0000256" key="5">
    <source>
        <dbReference type="RuleBase" id="RU000685"/>
    </source>
</evidence>
<gene>
    <name evidence="8" type="primary">Krt18</name>
    <name evidence="8" type="ORF">ASASCU_R15276</name>
</gene>
<sequence length="293" mass="32131">QIFDSTVDNARTVLQIDNARLAADDFRVKYEAELAIRMSVESDIAGLRKVIDDTNMARLQLEGEIEALKEELIFMRKNHEEGGGLQAQVSGSGLTVEVDAPKAQDLGKVLAEIRAQYDALAQKNLEDLEKQWGQQVRAPLGRGGVGGAQRGAPGGPPVVPVPVWCWRHSPQGCSHPWGGLHNGALEGSLREVEGRYALQMEQLNGLILRAEAELAQARGELQRQADEYQALLNVKSKLEAEIATYRQLLDGGEQLRYGDALDKESSSSTVRSSQRVLDGKVVTETKEVKVRVL</sequence>
<keyword evidence="4 6" id="KW-0175">Coiled coil</keyword>
<dbReference type="Gene3D" id="1.20.5.1160">
    <property type="entry name" value="Vasodilator-stimulated phosphoprotein"/>
    <property type="match status" value="1"/>
</dbReference>
<comment type="caution">
    <text evidence="8">The sequence shown here is derived from an EMBL/GenBank/DDBJ whole genome shotgun (WGS) entry which is preliminary data.</text>
</comment>
<dbReference type="Gene3D" id="1.20.5.500">
    <property type="entry name" value="Single helix bin"/>
    <property type="match status" value="1"/>
</dbReference>
<dbReference type="FunFam" id="1.20.5.170:FF:000002">
    <property type="entry name" value="Type I keratin KA11"/>
    <property type="match status" value="1"/>
</dbReference>